<dbReference type="AlphaFoldDB" id="A0AAD4HZW4"/>
<gene>
    <name evidence="6" type="ORF">NEMBOFW57_005076</name>
</gene>
<name>A0AAD4HZW4_9PEZI</name>
<evidence type="ECO:0000256" key="3">
    <source>
        <dbReference type="ARBA" id="ARBA00022679"/>
    </source>
</evidence>
<dbReference type="InterPro" id="IPR051128">
    <property type="entry name" value="EgtD_Methyltrsf_superfamily"/>
</dbReference>
<keyword evidence="7" id="KW-1185">Reference proteome</keyword>
<accession>A0AAD4HZW4</accession>
<dbReference type="GO" id="GO:0008168">
    <property type="term" value="F:methyltransferase activity"/>
    <property type="evidence" value="ECO:0007669"/>
    <property type="project" value="UniProtKB-KW"/>
</dbReference>
<evidence type="ECO:0000313" key="6">
    <source>
        <dbReference type="EMBL" id="KAG7288720.1"/>
    </source>
</evidence>
<evidence type="ECO:0000256" key="1">
    <source>
        <dbReference type="ARBA" id="ARBA00008361"/>
    </source>
</evidence>
<dbReference type="PIRSF" id="PIRSF018005">
    <property type="entry name" value="UCP018005"/>
    <property type="match status" value="1"/>
</dbReference>
<sequence>MRVNHEPSNGQGIDIGGSRLDESLRNMLISRMLTPGKQCVLPSALLSDDNGSSLWRELNRMPDYYQTRDEIALLEVHGREIADLIPHNAILKPIHYYGLDLSLPNLQSAISHLAASLTHIRCHGLWGTFDDALRFVPTISPSSARPRWFLSLGSVLGNDFPAPAAAILSRWSALMRPARGDRMLLGMDATTDAARIWRSYHDPGGLFGRFMRGGLEHANRVLGAAWYRPEDWEVAGVMSREYVMHRFVFRARRDVRCEAPGGVTIAFPEGHEIDCYEGFKFQPEEMASQFEAAGLKQLGMWKAPEPSGIYEYLLCKETTSKAENGGE</sequence>
<evidence type="ECO:0000313" key="7">
    <source>
        <dbReference type="Proteomes" id="UP001197093"/>
    </source>
</evidence>
<dbReference type="InterPro" id="IPR017804">
    <property type="entry name" value="MeTrfase_EgtD-like"/>
</dbReference>
<dbReference type="EMBL" id="JAHCVI010000002">
    <property type="protein sequence ID" value="KAG7288720.1"/>
    <property type="molecule type" value="Genomic_DNA"/>
</dbReference>
<comment type="similarity">
    <text evidence="1">Belongs to the methyltransferase superfamily.</text>
</comment>
<evidence type="ECO:0000259" key="5">
    <source>
        <dbReference type="Pfam" id="PF10017"/>
    </source>
</evidence>
<feature type="domain" description="Histidine-specific methyltransferase SAM-dependent" evidence="5">
    <location>
        <begin position="38"/>
        <end position="305"/>
    </location>
</feature>
<dbReference type="PANTHER" id="PTHR43397:SF1">
    <property type="entry name" value="ERGOTHIONEINE BIOSYNTHESIS PROTEIN 1"/>
    <property type="match status" value="1"/>
</dbReference>
<proteinExistence type="inferred from homology"/>
<organism evidence="6 7">
    <name type="scientific">Staphylotrichum longicolle</name>
    <dbReference type="NCBI Taxonomy" id="669026"/>
    <lineage>
        <taxon>Eukaryota</taxon>
        <taxon>Fungi</taxon>
        <taxon>Dikarya</taxon>
        <taxon>Ascomycota</taxon>
        <taxon>Pezizomycotina</taxon>
        <taxon>Sordariomycetes</taxon>
        <taxon>Sordariomycetidae</taxon>
        <taxon>Sordariales</taxon>
        <taxon>Chaetomiaceae</taxon>
        <taxon>Staphylotrichum</taxon>
    </lineage>
</organism>
<keyword evidence="4" id="KW-0949">S-adenosyl-L-methionine</keyword>
<comment type="caution">
    <text evidence="6">The sequence shown here is derived from an EMBL/GenBank/DDBJ whole genome shotgun (WGS) entry which is preliminary data.</text>
</comment>
<reference evidence="6" key="1">
    <citation type="submission" date="2023-02" db="EMBL/GenBank/DDBJ databases">
        <authorList>
            <person name="Palmer J.M."/>
        </authorList>
    </citation>
    <scope>NUCLEOTIDE SEQUENCE</scope>
    <source>
        <strain evidence="6">FW57</strain>
    </source>
</reference>
<keyword evidence="2" id="KW-0489">Methyltransferase</keyword>
<dbReference type="Proteomes" id="UP001197093">
    <property type="component" value="Unassembled WGS sequence"/>
</dbReference>
<evidence type="ECO:0000256" key="4">
    <source>
        <dbReference type="ARBA" id="ARBA00022691"/>
    </source>
</evidence>
<dbReference type="InterPro" id="IPR019257">
    <property type="entry name" value="MeTrfase_dom"/>
</dbReference>
<dbReference type="Pfam" id="PF10017">
    <property type="entry name" value="Methyltransf_33"/>
    <property type="match status" value="1"/>
</dbReference>
<dbReference type="Gene3D" id="3.40.50.150">
    <property type="entry name" value="Vaccinia Virus protein VP39"/>
    <property type="match status" value="1"/>
</dbReference>
<keyword evidence="3" id="KW-0808">Transferase</keyword>
<protein>
    <recommendedName>
        <fullName evidence="5">Histidine-specific methyltransferase SAM-dependent domain-containing protein</fullName>
    </recommendedName>
</protein>
<dbReference type="InterPro" id="IPR029063">
    <property type="entry name" value="SAM-dependent_MTases_sf"/>
</dbReference>
<dbReference type="GO" id="GO:0032259">
    <property type="term" value="P:methylation"/>
    <property type="evidence" value="ECO:0007669"/>
    <property type="project" value="UniProtKB-KW"/>
</dbReference>
<dbReference type="PANTHER" id="PTHR43397">
    <property type="entry name" value="ERGOTHIONEINE BIOSYNTHESIS PROTEIN 1"/>
    <property type="match status" value="1"/>
</dbReference>
<evidence type="ECO:0000256" key="2">
    <source>
        <dbReference type="ARBA" id="ARBA00022603"/>
    </source>
</evidence>